<accession>A0A1N6TYH3</accession>
<name>A0A1N6TYH3_9GAMM</name>
<dbReference type="AlphaFoldDB" id="A0A1N6TYH3"/>
<dbReference type="OrthoDB" id="7543403at2"/>
<keyword evidence="1" id="KW-0732">Signal</keyword>
<organism evidence="2 3">
    <name type="scientific">Solilutibacter tolerans</name>
    <dbReference type="NCBI Taxonomy" id="1604334"/>
    <lineage>
        <taxon>Bacteria</taxon>
        <taxon>Pseudomonadati</taxon>
        <taxon>Pseudomonadota</taxon>
        <taxon>Gammaproteobacteria</taxon>
        <taxon>Lysobacterales</taxon>
        <taxon>Lysobacteraceae</taxon>
        <taxon>Solilutibacter</taxon>
    </lineage>
</organism>
<proteinExistence type="predicted"/>
<feature type="signal peptide" evidence="1">
    <location>
        <begin position="1"/>
        <end position="20"/>
    </location>
</feature>
<dbReference type="Proteomes" id="UP000241788">
    <property type="component" value="Unassembled WGS sequence"/>
</dbReference>
<evidence type="ECO:0000256" key="1">
    <source>
        <dbReference type="SAM" id="SignalP"/>
    </source>
</evidence>
<evidence type="ECO:0000313" key="3">
    <source>
        <dbReference type="Proteomes" id="UP000241788"/>
    </source>
</evidence>
<gene>
    <name evidence="2" type="ORF">SAMN05421546_1502</name>
</gene>
<reference evidence="3" key="1">
    <citation type="submission" date="2017-01" db="EMBL/GenBank/DDBJ databases">
        <authorList>
            <person name="Varghese N."/>
            <person name="Submissions S."/>
        </authorList>
    </citation>
    <scope>NUCLEOTIDE SEQUENCE [LARGE SCALE GENOMIC DNA]</scope>
    <source>
        <strain evidence="3">UM1</strain>
    </source>
</reference>
<protein>
    <recommendedName>
        <fullName evidence="4">DUF3298 domain-containing protein</fullName>
    </recommendedName>
</protein>
<dbReference type="RefSeq" id="WP_076586865.1">
    <property type="nucleotide sequence ID" value="NZ_FTLW01000003.1"/>
</dbReference>
<evidence type="ECO:0000313" key="2">
    <source>
        <dbReference type="EMBL" id="SIQ58438.1"/>
    </source>
</evidence>
<sequence>MKIRQWLACAALAWTNVSFAANPDKSEATLWQGELGTQRIVVERSLSFSGKSDCGGRYFYERYRLDIGLDGESAPDGGCLLEEMPAGWGRDQGKPQWRMRAPVGDSWQGEWVGVNGLKLSIRLNKVHALPDAREPSLSALRSDFDRYAYLRLSTLKLQAGKRETVNGYELRWLRQPDSDIGLFEVASGYSPTAQRAINRTLHYRLWQWVEDLYQCRSGGARPGDAGFDLAEATLRHIDSRVISASLDTSYYCGGAHPDFGDAPLNIDARNGRELRLEDVLWVGKGEPVHRGESPDPFDDAWMDYRSKIFAPWLTSQFMRLYPGEMAPGGTSDDNECDYRDPEVWNFSSWYVLPTGIHFAAYFPRVMRVCDDPEWAVLPWDVVNAHPGAVRLH</sequence>
<dbReference type="STRING" id="1604334.SAMN05421546_1502"/>
<evidence type="ECO:0008006" key="4">
    <source>
        <dbReference type="Google" id="ProtNLM"/>
    </source>
</evidence>
<dbReference type="EMBL" id="FTLW01000003">
    <property type="protein sequence ID" value="SIQ58438.1"/>
    <property type="molecule type" value="Genomic_DNA"/>
</dbReference>
<feature type="chain" id="PRO_5012252747" description="DUF3298 domain-containing protein" evidence="1">
    <location>
        <begin position="21"/>
        <end position="392"/>
    </location>
</feature>
<keyword evidence="3" id="KW-1185">Reference proteome</keyword>